<reference evidence="2 3" key="1">
    <citation type="submission" date="2020-10" db="EMBL/GenBank/DDBJ databases">
        <title>Plant Genome Project.</title>
        <authorList>
            <person name="Zhang R.-G."/>
        </authorList>
    </citation>
    <scope>NUCLEOTIDE SEQUENCE [LARGE SCALE GENOMIC DNA]</scope>
    <source>
        <strain evidence="2">FAFU-HL-1</strain>
        <tissue evidence="2">Leaf</tissue>
    </source>
</reference>
<feature type="compositionally biased region" description="Polar residues" evidence="1">
    <location>
        <begin position="429"/>
        <end position="443"/>
    </location>
</feature>
<feature type="region of interest" description="Disordered" evidence="1">
    <location>
        <begin position="423"/>
        <end position="472"/>
    </location>
</feature>
<protein>
    <submittedName>
        <fullName evidence="2">Uncharacterized protein</fullName>
    </submittedName>
</protein>
<organism evidence="2 3">
    <name type="scientific">Salix dunnii</name>
    <dbReference type="NCBI Taxonomy" id="1413687"/>
    <lineage>
        <taxon>Eukaryota</taxon>
        <taxon>Viridiplantae</taxon>
        <taxon>Streptophyta</taxon>
        <taxon>Embryophyta</taxon>
        <taxon>Tracheophyta</taxon>
        <taxon>Spermatophyta</taxon>
        <taxon>Magnoliopsida</taxon>
        <taxon>eudicotyledons</taxon>
        <taxon>Gunneridae</taxon>
        <taxon>Pentapetalae</taxon>
        <taxon>rosids</taxon>
        <taxon>fabids</taxon>
        <taxon>Malpighiales</taxon>
        <taxon>Salicaceae</taxon>
        <taxon>Saliceae</taxon>
        <taxon>Salix</taxon>
    </lineage>
</organism>
<evidence type="ECO:0000313" key="3">
    <source>
        <dbReference type="Proteomes" id="UP000657918"/>
    </source>
</evidence>
<feature type="region of interest" description="Disordered" evidence="1">
    <location>
        <begin position="361"/>
        <end position="408"/>
    </location>
</feature>
<feature type="compositionally biased region" description="Polar residues" evidence="1">
    <location>
        <begin position="10"/>
        <end position="28"/>
    </location>
</feature>
<gene>
    <name evidence="2" type="ORF">SADUNF_Sadunf01G0013300</name>
</gene>
<sequence>MEQEEESDCTHQAGSTPGSAQVRPSSSFVTLSPFPSIPSPSSRRLSSHFTPTRPVTSARRLAWVSLRGRLENAEEASSANAIGLRREEAVAWELFSPAQRFLIVAVIGVAVSESKKNGIINQLKESVELRDQVLTSMQQKLDSLCDQLSNINSQAGTKANASFNSKNVEPPDAFGCDKIKFVGCGCWHCDQHQDLLAGLMGNSFVKVSGGDEVLQYKMPFINDVEHEERRMSDLSDWASSVTSAADMQMSSFAIDQDICNLKRECEEKDATIKELTENQRVGGHCMQEEHSDYKTSKGHDGIRTKGLVCNQYRVSDNGLISRTREVLQVVHLTRLRRPSSSLSITDSSELPLMVNNIVYDMDSTTGPSSSDSDSSPVNRPQAPAAKIESTELDLTKNHKSTPAKASSSLVGLTELHMLSRSESPLKEISANQKSIRLPSSRSKQLPAGGDIRKIRRRAQSSTKNTSSNKRWV</sequence>
<feature type="compositionally biased region" description="Low complexity" evidence="1">
    <location>
        <begin position="362"/>
        <end position="376"/>
    </location>
</feature>
<dbReference type="OrthoDB" id="1894403at2759"/>
<proteinExistence type="predicted"/>
<accession>A0A835TIH0</accession>
<feature type="region of interest" description="Disordered" evidence="1">
    <location>
        <begin position="1"/>
        <end position="28"/>
    </location>
</feature>
<comment type="caution">
    <text evidence="2">The sequence shown here is derived from an EMBL/GenBank/DDBJ whole genome shotgun (WGS) entry which is preliminary data.</text>
</comment>
<dbReference type="EMBL" id="JADGMS010000001">
    <property type="protein sequence ID" value="KAF9688680.1"/>
    <property type="molecule type" value="Genomic_DNA"/>
</dbReference>
<name>A0A835TIH0_9ROSI</name>
<dbReference type="PANTHER" id="PTHR35507">
    <property type="entry name" value="OS09G0488600 PROTEIN"/>
    <property type="match status" value="1"/>
</dbReference>
<feature type="compositionally biased region" description="Polar residues" evidence="1">
    <location>
        <begin position="459"/>
        <end position="472"/>
    </location>
</feature>
<dbReference type="AlphaFoldDB" id="A0A835TIH0"/>
<dbReference type="Proteomes" id="UP000657918">
    <property type="component" value="Unassembled WGS sequence"/>
</dbReference>
<keyword evidence="3" id="KW-1185">Reference proteome</keyword>
<evidence type="ECO:0000256" key="1">
    <source>
        <dbReference type="SAM" id="MobiDB-lite"/>
    </source>
</evidence>
<evidence type="ECO:0000313" key="2">
    <source>
        <dbReference type="EMBL" id="KAF9688680.1"/>
    </source>
</evidence>
<dbReference type="PANTHER" id="PTHR35507:SF1">
    <property type="entry name" value="TMF_TATA_BD DOMAIN-CONTAINING PROTEIN"/>
    <property type="match status" value="1"/>
</dbReference>